<dbReference type="Pfam" id="PF01266">
    <property type="entry name" value="DAO"/>
    <property type="match status" value="1"/>
</dbReference>
<comment type="caution">
    <text evidence="7">The sequence shown here is derived from an EMBL/GenBank/DDBJ whole genome shotgun (WGS) entry which is preliminary data.</text>
</comment>
<evidence type="ECO:0000256" key="4">
    <source>
        <dbReference type="ARBA" id="ARBA00023002"/>
    </source>
</evidence>
<dbReference type="Proteomes" id="UP000216475">
    <property type="component" value="Unassembled WGS sequence"/>
</dbReference>
<evidence type="ECO:0000256" key="3">
    <source>
        <dbReference type="ARBA" id="ARBA00022827"/>
    </source>
</evidence>
<evidence type="ECO:0000256" key="1">
    <source>
        <dbReference type="ARBA" id="ARBA00001974"/>
    </source>
</evidence>
<dbReference type="GO" id="GO:0047545">
    <property type="term" value="F:(S)-2-hydroxyglutarate dehydrogenase activity"/>
    <property type="evidence" value="ECO:0007669"/>
    <property type="project" value="TreeGrafter"/>
</dbReference>
<dbReference type="AlphaFoldDB" id="A0A268HGN2"/>
<reference evidence="7 8" key="1">
    <citation type="submission" date="2017-07" db="EMBL/GenBank/DDBJ databases">
        <title>Isolation and whole genome analysis of endospore-forming bacteria from heroin.</title>
        <authorList>
            <person name="Kalinowski J."/>
            <person name="Ahrens B."/>
            <person name="Al-Dilaimi A."/>
            <person name="Winkler A."/>
            <person name="Wibberg D."/>
            <person name="Schleenbecker U."/>
            <person name="Ruckert C."/>
            <person name="Wolfel R."/>
            <person name="Grass G."/>
        </authorList>
    </citation>
    <scope>NUCLEOTIDE SEQUENCE [LARGE SCALE GENOMIC DNA]</scope>
    <source>
        <strain evidence="7 8">7509</strain>
    </source>
</reference>
<dbReference type="Gene3D" id="3.50.50.60">
    <property type="entry name" value="FAD/NAD(P)-binding domain"/>
    <property type="match status" value="1"/>
</dbReference>
<dbReference type="PANTHER" id="PTHR43104:SF2">
    <property type="entry name" value="L-2-HYDROXYGLUTARATE DEHYDROGENASE, MITOCHONDRIAL"/>
    <property type="match status" value="1"/>
</dbReference>
<feature type="domain" description="FAD dependent oxidoreductase" evidence="6">
    <location>
        <begin position="3"/>
        <end position="386"/>
    </location>
</feature>
<organism evidence="7 8">
    <name type="scientific">Terribacillus saccharophilus</name>
    <dbReference type="NCBI Taxonomy" id="361277"/>
    <lineage>
        <taxon>Bacteria</taxon>
        <taxon>Bacillati</taxon>
        <taxon>Bacillota</taxon>
        <taxon>Bacilli</taxon>
        <taxon>Bacillales</taxon>
        <taxon>Bacillaceae</taxon>
        <taxon>Terribacillus</taxon>
    </lineage>
</organism>
<evidence type="ECO:0000256" key="2">
    <source>
        <dbReference type="ARBA" id="ARBA00022630"/>
    </source>
</evidence>
<dbReference type="PANTHER" id="PTHR43104">
    <property type="entry name" value="L-2-HYDROXYGLUTARATE DEHYDROGENASE, MITOCHONDRIAL"/>
    <property type="match status" value="1"/>
</dbReference>
<evidence type="ECO:0000259" key="6">
    <source>
        <dbReference type="Pfam" id="PF01266"/>
    </source>
</evidence>
<evidence type="ECO:0000256" key="5">
    <source>
        <dbReference type="ARBA" id="ARBA00037941"/>
    </source>
</evidence>
<dbReference type="NCBIfam" id="NF008726">
    <property type="entry name" value="PRK11728.1"/>
    <property type="match status" value="1"/>
</dbReference>
<keyword evidence="3" id="KW-0274">FAD</keyword>
<sequence length="393" mass="43227">MYDLAIVGGGIVGLATAHAILQEAPDKEIVILEKETELAMHQTGHNSGVIHSGIYYKPGSFKAAFAKRGSESMLAFCRETGIEVEQCGKVIVATKEDELRQLDQLYRRGLANGLEIEKIDRNQLQQIEPYTNGLAAIRVPQAGIVDYKQVCHVLAERIQSKGGTIMLGTEVVQIEEKLHQAVIHTKDGLLQASYVINCAGLYSDRIAKAAGYLTDTKIVPFRGEYYELKPQAKHYVKHLIYPVPDPSFPFLGVHFTRMIGGGVEAGPNAVLGFKREAYRKTDVALADLADTLRFPGFLKLAGKYYRQGAAEYFRSFFKSQFVKSLQELIPAIEADDLEAAPAGVRAQALQHDGGLVDDFQLIRGKRTLHVCNAPSPAATASLEIGKSIWKQVQ</sequence>
<comment type="cofactor">
    <cofactor evidence="1">
        <name>FAD</name>
        <dbReference type="ChEBI" id="CHEBI:57692"/>
    </cofactor>
</comment>
<comment type="similarity">
    <text evidence="5">Belongs to the L2HGDH family.</text>
</comment>
<evidence type="ECO:0000313" key="8">
    <source>
        <dbReference type="Proteomes" id="UP000216475"/>
    </source>
</evidence>
<dbReference type="RefSeq" id="WP_095268455.1">
    <property type="nucleotide sequence ID" value="NZ_NPBH01000010.1"/>
</dbReference>
<keyword evidence="2" id="KW-0285">Flavoprotein</keyword>
<protein>
    <submittedName>
        <fullName evidence="7">Hydroxyglutarate oxidase</fullName>
    </submittedName>
</protein>
<accession>A0A268HGN2</accession>
<dbReference type="SUPFAM" id="SSF51905">
    <property type="entry name" value="FAD/NAD(P)-binding domain"/>
    <property type="match status" value="1"/>
</dbReference>
<dbReference type="InterPro" id="IPR036188">
    <property type="entry name" value="FAD/NAD-bd_sf"/>
</dbReference>
<dbReference type="EMBL" id="NPBH01000010">
    <property type="protein sequence ID" value="PAE09042.1"/>
    <property type="molecule type" value="Genomic_DNA"/>
</dbReference>
<name>A0A268HGN2_9BACI</name>
<dbReference type="InterPro" id="IPR006076">
    <property type="entry name" value="FAD-dep_OxRdtase"/>
</dbReference>
<proteinExistence type="inferred from homology"/>
<dbReference type="GO" id="GO:0005737">
    <property type="term" value="C:cytoplasm"/>
    <property type="evidence" value="ECO:0007669"/>
    <property type="project" value="TreeGrafter"/>
</dbReference>
<keyword evidence="4" id="KW-0560">Oxidoreductase</keyword>
<dbReference type="Gene3D" id="3.30.9.10">
    <property type="entry name" value="D-Amino Acid Oxidase, subunit A, domain 2"/>
    <property type="match status" value="1"/>
</dbReference>
<evidence type="ECO:0000313" key="7">
    <source>
        <dbReference type="EMBL" id="PAE09042.1"/>
    </source>
</evidence>
<gene>
    <name evidence="7" type="ORF">CHI12_01730</name>
</gene>